<keyword evidence="1" id="KW-1185">Reference proteome</keyword>
<gene>
    <name evidence="2" type="primary">LOC111820940</name>
</gene>
<reference evidence="2" key="1">
    <citation type="submission" date="2025-08" db="UniProtKB">
        <authorList>
            <consortium name="RefSeq"/>
        </authorList>
    </citation>
    <scope>IDENTIFICATION</scope>
</reference>
<protein>
    <submittedName>
        <fullName evidence="2">Long-chain-fatty-acid--CoA ligase ACSBG2-like</fullName>
    </submittedName>
</protein>
<evidence type="ECO:0000313" key="1">
    <source>
        <dbReference type="Proteomes" id="UP000248480"/>
    </source>
</evidence>
<name>A0A2Y9RBD8_TRIMA</name>
<proteinExistence type="predicted"/>
<dbReference type="Proteomes" id="UP000248480">
    <property type="component" value="Unplaced"/>
</dbReference>
<accession>A0A2Y9RBD8</accession>
<dbReference type="RefSeq" id="XP_023588853.1">
    <property type="nucleotide sequence ID" value="XM_023733085.1"/>
</dbReference>
<dbReference type="InParanoid" id="A0A2Y9RBD8"/>
<dbReference type="GeneID" id="111820940"/>
<dbReference type="AlphaFoldDB" id="A0A2Y9RBD8"/>
<organism evidence="1 2">
    <name type="scientific">Trichechus manatus latirostris</name>
    <name type="common">Florida manatee</name>
    <dbReference type="NCBI Taxonomy" id="127582"/>
    <lineage>
        <taxon>Eukaryota</taxon>
        <taxon>Metazoa</taxon>
        <taxon>Chordata</taxon>
        <taxon>Craniata</taxon>
        <taxon>Vertebrata</taxon>
        <taxon>Euteleostomi</taxon>
        <taxon>Mammalia</taxon>
        <taxon>Eutheria</taxon>
        <taxon>Afrotheria</taxon>
        <taxon>Sirenia</taxon>
        <taxon>Trichechidae</taxon>
        <taxon>Trichechus</taxon>
    </lineage>
</organism>
<dbReference type="STRING" id="127582.A0A2Y9RBD8"/>
<sequence>MTKKTLFPDGTTSWSSGPGAGRGVCVGHGCGDGCLSGQCEVDSKSGEPLDRLSSEAISFCRHVGSQSSTVSEIVALQDPRVYAAIQKCIDEVNAVAVSNAQKIQKWIILEKDFTIAGGELGPTAKVKRHFITEKYKQQISKLYR</sequence>
<dbReference type="KEGG" id="tmu:111820940"/>
<evidence type="ECO:0000313" key="2">
    <source>
        <dbReference type="RefSeq" id="XP_023588853.1"/>
    </source>
</evidence>